<organism evidence="1 2">
    <name type="scientific">Blautia producta</name>
    <dbReference type="NCBI Taxonomy" id="33035"/>
    <lineage>
        <taxon>Bacteria</taxon>
        <taxon>Bacillati</taxon>
        <taxon>Bacillota</taxon>
        <taxon>Clostridia</taxon>
        <taxon>Lachnospirales</taxon>
        <taxon>Lachnospiraceae</taxon>
        <taxon>Blautia</taxon>
    </lineage>
</organism>
<dbReference type="AlphaFoldDB" id="A0A4P6LTL3"/>
<reference evidence="1 2" key="1">
    <citation type="submission" date="2019-01" db="EMBL/GenBank/DDBJ databases">
        <title>PMF-metabolizing Aryl O-demethylase.</title>
        <authorList>
            <person name="Kim M."/>
        </authorList>
    </citation>
    <scope>NUCLEOTIDE SEQUENCE [LARGE SCALE GENOMIC DNA]</scope>
    <source>
        <strain evidence="1 2">PMF1</strain>
    </source>
</reference>
<gene>
    <name evidence="1" type="ORF">PMF13cell1_00726</name>
</gene>
<proteinExistence type="predicted"/>
<name>A0A4P6LTL3_9FIRM</name>
<dbReference type="EMBL" id="CP035945">
    <property type="protein sequence ID" value="QBE95212.1"/>
    <property type="molecule type" value="Genomic_DNA"/>
</dbReference>
<dbReference type="KEGG" id="bpro:PMF13cell1_00726"/>
<evidence type="ECO:0000313" key="2">
    <source>
        <dbReference type="Proteomes" id="UP000289794"/>
    </source>
</evidence>
<dbReference type="Pfam" id="PF12686">
    <property type="entry name" value="DUF3800"/>
    <property type="match status" value="1"/>
</dbReference>
<protein>
    <recommendedName>
        <fullName evidence="3">DUF3800 domain-containing protein</fullName>
    </recommendedName>
</protein>
<accession>A0A4P6LTL3</accession>
<evidence type="ECO:0008006" key="3">
    <source>
        <dbReference type="Google" id="ProtNLM"/>
    </source>
</evidence>
<dbReference type="RefSeq" id="WP_130179827.1">
    <property type="nucleotide sequence ID" value="NZ_CP035945.1"/>
</dbReference>
<dbReference type="Proteomes" id="UP000289794">
    <property type="component" value="Chromosome"/>
</dbReference>
<dbReference type="InterPro" id="IPR024524">
    <property type="entry name" value="DUF3800"/>
</dbReference>
<sequence length="228" mass="26486">MDLFIYTDESGVFDRVHNSNYVYGGLILFGKNQKEDCARKYLHAERCIRYKNYSKDDELKASFVTNREKGKLLRSLNSYVKFGVIIDQYKVMDSIFSDKKTKQRYLDYAYKIGLKRCLENLISTSVISPGSINNMYIFADEHSTATNGRYELKETLEQEFKRGTYNFNWDRFFPPIFPHMGGIVLRFCNSECTPLVRAADIVANKIYNCAISGNLSDIQQKIHIVRLP</sequence>
<evidence type="ECO:0000313" key="1">
    <source>
        <dbReference type="EMBL" id="QBE95212.1"/>
    </source>
</evidence>